<evidence type="ECO:0000259" key="3">
    <source>
        <dbReference type="PROSITE" id="PS50075"/>
    </source>
</evidence>
<dbReference type="SUPFAM" id="SSF51735">
    <property type="entry name" value="NAD(P)-binding Rossmann-fold domains"/>
    <property type="match status" value="1"/>
</dbReference>
<dbReference type="OrthoDB" id="429813at2759"/>
<dbReference type="PROSITE" id="PS50075">
    <property type="entry name" value="CARRIER"/>
    <property type="match status" value="1"/>
</dbReference>
<accession>A0A0C9VNS3</accession>
<sequence>MSSSIASAPEHPPLDGSLLLSDLINFHMQRNPTFPIWLYGDDKVPGNTTEITFLELGRAAHRVAHALRPARRGAEGQVVMLIAHTDTILHHAIVAGMSIAGLVPFLVSPRNSAAAVADMMRKTGCSRIVTLHHAHQRLIDDIREEITGLELTVEELPTMAYAFPKLGHELEADPFEPYDPPATRPDLDKPAIYIHSSGSTGFPKPIAHSYRVQIHWMTQPGIRGYGKISAPRRIGVMSLPAFHSYGLVVQLYVPISALVTAVVYPPRSATDPRAPPVIPTSDNILDGVRQTGCKFLMTVPSFIEQWSTSKDAVEELKKMDLIIYGGGPLPVKIGDALCAAGVPIGGEYGGTEFGCPVEIPDRRDITDGDWLWMRFSDELKLRWVPQGDNTYELQVLTTETNQMAVENLPDVKGYATSDVFLKHPTKRNMWKIVGRTDDVITLASGEKTVPAPMESIIGSSPLLQGAVMFGRERNQVGILIEPRSEFAVDTENEKSVAEFRNRIWPLIEEANKTAPAFSRIFKEMILIANRDKPMSRAGKGTVQKKATISNYESEIDALYSAVEESSRLPNGLAGPSAWTEEVLEAWLTEHARAISPGHSIDPSTDLFAQGFDSLSVTYLRNQLLGALRKSSDANIRSAVSRIPPNVIFENPTVKLLAKSIASLVSQAGSSQTSNVKTQHIVAINAMIEKYSVGLNGTANGVVANGTLHGEKVPTVVLLTGSTGGLGSFVLSQLLENPNVERVYALNRPSSSTSVEERQKSAFLDRGLSVDLLQSKKLVYVEADASQDKCGLSSALYSEIRDSVTIIIHNAWRLDFNLSLASFEPNVKSTRHLVDLGLDSLHKHTLRFIFTSSVGTAQSWDHAQGPYPEEVQLDPSVAVGGGYGESKYVCERILAKSGLHATSLRIGQIAGGPNGSWATTDWLPIIVKSSVALGALPDAHGVVSWMRAQEVAASVLDIAFAKEAPPPALNVVNPRAAPWVDVITSIKDSVIKQKSLKNNDLSTVPFQDWFARLEKRAEGASSEDLVNIPAIKLLEFFRGMACSDQISRSRSAETEAGGIANFDTSKSQLVSQTMARMQAVGDAEAGSWVRYWCSKGFF</sequence>
<dbReference type="HOGENOM" id="CLU_002220_1_0_1"/>
<dbReference type="PANTHER" id="PTHR43439:SF2">
    <property type="entry name" value="ENZYME, PUTATIVE (JCVI)-RELATED"/>
    <property type="match status" value="1"/>
</dbReference>
<dbReference type="InterPro" id="IPR000873">
    <property type="entry name" value="AMP-dep_synth/lig_dom"/>
</dbReference>
<organism evidence="4 5">
    <name type="scientific">Hydnomerulius pinastri MD-312</name>
    <dbReference type="NCBI Taxonomy" id="994086"/>
    <lineage>
        <taxon>Eukaryota</taxon>
        <taxon>Fungi</taxon>
        <taxon>Dikarya</taxon>
        <taxon>Basidiomycota</taxon>
        <taxon>Agaricomycotina</taxon>
        <taxon>Agaricomycetes</taxon>
        <taxon>Agaricomycetidae</taxon>
        <taxon>Boletales</taxon>
        <taxon>Boletales incertae sedis</taxon>
        <taxon>Leucogyrophana</taxon>
    </lineage>
</organism>
<dbReference type="AlphaFoldDB" id="A0A0C9VNS3"/>
<reference evidence="4 5" key="1">
    <citation type="submission" date="2014-04" db="EMBL/GenBank/DDBJ databases">
        <title>Evolutionary Origins and Diversification of the Mycorrhizal Mutualists.</title>
        <authorList>
            <consortium name="DOE Joint Genome Institute"/>
            <consortium name="Mycorrhizal Genomics Consortium"/>
            <person name="Kohler A."/>
            <person name="Kuo A."/>
            <person name="Nagy L.G."/>
            <person name="Floudas D."/>
            <person name="Copeland A."/>
            <person name="Barry K.W."/>
            <person name="Cichocki N."/>
            <person name="Veneault-Fourrey C."/>
            <person name="LaButti K."/>
            <person name="Lindquist E.A."/>
            <person name="Lipzen A."/>
            <person name="Lundell T."/>
            <person name="Morin E."/>
            <person name="Murat C."/>
            <person name="Riley R."/>
            <person name="Ohm R."/>
            <person name="Sun H."/>
            <person name="Tunlid A."/>
            <person name="Henrissat B."/>
            <person name="Grigoriev I.V."/>
            <person name="Hibbett D.S."/>
            <person name="Martin F."/>
        </authorList>
    </citation>
    <scope>NUCLEOTIDE SEQUENCE [LARGE SCALE GENOMIC DNA]</scope>
    <source>
        <strain evidence="4 5">MD-312</strain>
    </source>
</reference>
<dbReference type="SMART" id="SM00823">
    <property type="entry name" value="PKS_PP"/>
    <property type="match status" value="1"/>
</dbReference>
<dbReference type="Gene3D" id="3.40.50.12780">
    <property type="entry name" value="N-terminal domain of ligase-like"/>
    <property type="match status" value="1"/>
</dbReference>
<gene>
    <name evidence="4" type="ORF">HYDPIDRAFT_33308</name>
</gene>
<dbReference type="Pfam" id="PF00501">
    <property type="entry name" value="AMP-binding"/>
    <property type="match status" value="1"/>
</dbReference>
<dbReference type="Proteomes" id="UP000053820">
    <property type="component" value="Unassembled WGS sequence"/>
</dbReference>
<dbReference type="PANTHER" id="PTHR43439">
    <property type="entry name" value="PHENYLACETATE-COENZYME A LIGASE"/>
    <property type="match status" value="1"/>
</dbReference>
<dbReference type="Pfam" id="PF23562">
    <property type="entry name" value="AMP-binding_C_3"/>
    <property type="match status" value="1"/>
</dbReference>
<dbReference type="InterPro" id="IPR013120">
    <property type="entry name" value="FAR_NAD-bd"/>
</dbReference>
<dbReference type="InterPro" id="IPR042099">
    <property type="entry name" value="ANL_N_sf"/>
</dbReference>
<dbReference type="Gene3D" id="3.40.50.720">
    <property type="entry name" value="NAD(P)-binding Rossmann-like Domain"/>
    <property type="match status" value="1"/>
</dbReference>
<dbReference type="Gene3D" id="1.10.1200.10">
    <property type="entry name" value="ACP-like"/>
    <property type="match status" value="1"/>
</dbReference>
<protein>
    <recommendedName>
        <fullName evidence="3">Carrier domain-containing protein</fullName>
    </recommendedName>
</protein>
<dbReference type="SUPFAM" id="SSF56801">
    <property type="entry name" value="Acetyl-CoA synthetase-like"/>
    <property type="match status" value="1"/>
</dbReference>
<feature type="domain" description="Carrier" evidence="3">
    <location>
        <begin position="577"/>
        <end position="664"/>
    </location>
</feature>
<keyword evidence="5" id="KW-1185">Reference proteome</keyword>
<keyword evidence="1" id="KW-0596">Phosphopantetheine</keyword>
<dbReference type="InterPro" id="IPR020806">
    <property type="entry name" value="PKS_PP-bd"/>
</dbReference>
<dbReference type="InterPro" id="IPR036736">
    <property type="entry name" value="ACP-like_sf"/>
</dbReference>
<dbReference type="PROSITE" id="PS00455">
    <property type="entry name" value="AMP_BINDING"/>
    <property type="match status" value="1"/>
</dbReference>
<evidence type="ECO:0000256" key="2">
    <source>
        <dbReference type="ARBA" id="ARBA00022553"/>
    </source>
</evidence>
<dbReference type="GO" id="GO:0031177">
    <property type="term" value="F:phosphopantetheine binding"/>
    <property type="evidence" value="ECO:0007669"/>
    <property type="project" value="InterPro"/>
</dbReference>
<evidence type="ECO:0000313" key="4">
    <source>
        <dbReference type="EMBL" id="KIJ59310.1"/>
    </source>
</evidence>
<dbReference type="Pfam" id="PF00550">
    <property type="entry name" value="PP-binding"/>
    <property type="match status" value="1"/>
</dbReference>
<dbReference type="Pfam" id="PF07993">
    <property type="entry name" value="NAD_binding_4"/>
    <property type="match status" value="1"/>
</dbReference>
<proteinExistence type="predicted"/>
<dbReference type="InterPro" id="IPR020845">
    <property type="entry name" value="AMP-binding_CS"/>
</dbReference>
<evidence type="ECO:0000256" key="1">
    <source>
        <dbReference type="ARBA" id="ARBA00022450"/>
    </source>
</evidence>
<dbReference type="InterPro" id="IPR036291">
    <property type="entry name" value="NAD(P)-bd_dom_sf"/>
</dbReference>
<dbReference type="InterPro" id="IPR009081">
    <property type="entry name" value="PP-bd_ACP"/>
</dbReference>
<name>A0A0C9VNS3_9AGAM</name>
<evidence type="ECO:0000313" key="5">
    <source>
        <dbReference type="Proteomes" id="UP000053820"/>
    </source>
</evidence>
<dbReference type="SUPFAM" id="SSF47336">
    <property type="entry name" value="ACP-like"/>
    <property type="match status" value="1"/>
</dbReference>
<keyword evidence="2" id="KW-0597">Phosphoprotein</keyword>
<dbReference type="InterPro" id="IPR051414">
    <property type="entry name" value="Adenylate-forming_Reductase"/>
</dbReference>
<dbReference type="EMBL" id="KN839891">
    <property type="protein sequence ID" value="KIJ59310.1"/>
    <property type="molecule type" value="Genomic_DNA"/>
</dbReference>